<keyword evidence="2" id="KW-1185">Reference proteome</keyword>
<reference evidence="1" key="1">
    <citation type="submission" date="2023-03" db="EMBL/GenBank/DDBJ databases">
        <title>Massive genome expansion in bonnet fungi (Mycena s.s.) driven by repeated elements and novel gene families across ecological guilds.</title>
        <authorList>
            <consortium name="Lawrence Berkeley National Laboratory"/>
            <person name="Harder C.B."/>
            <person name="Miyauchi S."/>
            <person name="Viragh M."/>
            <person name="Kuo A."/>
            <person name="Thoen E."/>
            <person name="Andreopoulos B."/>
            <person name="Lu D."/>
            <person name="Skrede I."/>
            <person name="Drula E."/>
            <person name="Henrissat B."/>
            <person name="Morin E."/>
            <person name="Kohler A."/>
            <person name="Barry K."/>
            <person name="LaButti K."/>
            <person name="Morin E."/>
            <person name="Salamov A."/>
            <person name="Lipzen A."/>
            <person name="Mereny Z."/>
            <person name="Hegedus B."/>
            <person name="Baldrian P."/>
            <person name="Stursova M."/>
            <person name="Weitz H."/>
            <person name="Taylor A."/>
            <person name="Grigoriev I.V."/>
            <person name="Nagy L.G."/>
            <person name="Martin F."/>
            <person name="Kauserud H."/>
        </authorList>
    </citation>
    <scope>NUCLEOTIDE SEQUENCE</scope>
    <source>
        <strain evidence="1">9144</strain>
    </source>
</reference>
<evidence type="ECO:0000313" key="2">
    <source>
        <dbReference type="Proteomes" id="UP001219525"/>
    </source>
</evidence>
<dbReference type="AlphaFoldDB" id="A0AAD6UY33"/>
<accession>A0AAD6UY33</accession>
<organism evidence="1 2">
    <name type="scientific">Mycena pura</name>
    <dbReference type="NCBI Taxonomy" id="153505"/>
    <lineage>
        <taxon>Eukaryota</taxon>
        <taxon>Fungi</taxon>
        <taxon>Dikarya</taxon>
        <taxon>Basidiomycota</taxon>
        <taxon>Agaricomycotina</taxon>
        <taxon>Agaricomycetes</taxon>
        <taxon>Agaricomycetidae</taxon>
        <taxon>Agaricales</taxon>
        <taxon>Marasmiineae</taxon>
        <taxon>Mycenaceae</taxon>
        <taxon>Mycena</taxon>
    </lineage>
</organism>
<comment type="caution">
    <text evidence="1">The sequence shown here is derived from an EMBL/GenBank/DDBJ whole genome shotgun (WGS) entry which is preliminary data.</text>
</comment>
<protein>
    <submittedName>
        <fullName evidence="1">Uncharacterized protein</fullName>
    </submittedName>
</protein>
<evidence type="ECO:0000313" key="1">
    <source>
        <dbReference type="EMBL" id="KAJ7197761.1"/>
    </source>
</evidence>
<dbReference type="EMBL" id="JARJCW010000076">
    <property type="protein sequence ID" value="KAJ7197761.1"/>
    <property type="molecule type" value="Genomic_DNA"/>
</dbReference>
<dbReference type="Proteomes" id="UP001219525">
    <property type="component" value="Unassembled WGS sequence"/>
</dbReference>
<proteinExistence type="predicted"/>
<name>A0AAD6UY33_9AGAR</name>
<sequence>MSTTQDRVHALGVYTCPPELPMDVFVDKCSGFMDAILATSAGHKIVRYEMLVPNKTIDEHLEQLKMPVSQKTIIIVAEFAILNAAKEEFGIHLESRTFAYDIIVKKWSSADADVRQQPPASFRSSRAPRRKLLVSPFPAGVRFTSTPRTSRLESMSELSGMHRSSVVAPPRRWAGLLAPPSHTRL</sequence>
<gene>
    <name evidence="1" type="ORF">GGX14DRAFT_700206</name>
</gene>